<evidence type="ECO:0000313" key="16">
    <source>
        <dbReference type="WBParaSite" id="Gr19_v10_g16792.t1"/>
    </source>
</evidence>
<dbReference type="Pfam" id="PF00250">
    <property type="entry name" value="Forkhead"/>
    <property type="match status" value="2"/>
</dbReference>
<dbReference type="InterPro" id="IPR001766">
    <property type="entry name" value="Fork_head_dom"/>
</dbReference>
<evidence type="ECO:0000256" key="1">
    <source>
        <dbReference type="ARBA" id="ARBA00004123"/>
    </source>
</evidence>
<evidence type="ECO:0000256" key="9">
    <source>
        <dbReference type="ARBA" id="ARBA00023163"/>
    </source>
</evidence>
<evidence type="ECO:0000256" key="2">
    <source>
        <dbReference type="ARBA" id="ARBA00004496"/>
    </source>
</evidence>
<evidence type="ECO:0000256" key="13">
    <source>
        <dbReference type="SAM" id="MobiDB-lite"/>
    </source>
</evidence>
<feature type="region of interest" description="Disordered" evidence="13">
    <location>
        <begin position="1015"/>
        <end position="1046"/>
    </location>
</feature>
<dbReference type="InterPro" id="IPR030456">
    <property type="entry name" value="TF_fork_head_CS_2"/>
</dbReference>
<evidence type="ECO:0000256" key="6">
    <source>
        <dbReference type="ARBA" id="ARBA00022604"/>
    </source>
</evidence>
<feature type="domain" description="Fork-head" evidence="14">
    <location>
        <begin position="506"/>
        <end position="556"/>
    </location>
</feature>
<evidence type="ECO:0000259" key="14">
    <source>
        <dbReference type="PROSITE" id="PS50039"/>
    </source>
</evidence>
<evidence type="ECO:0000256" key="12">
    <source>
        <dbReference type="PROSITE-ProRule" id="PRU00089"/>
    </source>
</evidence>
<evidence type="ECO:0000313" key="15">
    <source>
        <dbReference type="Proteomes" id="UP000887572"/>
    </source>
</evidence>
<dbReference type="PANTHER" id="PTHR45767">
    <property type="entry name" value="FORKHEAD BOX PROTEIN O"/>
    <property type="match status" value="1"/>
</dbReference>
<evidence type="ECO:0000256" key="3">
    <source>
        <dbReference type="ARBA" id="ARBA00022473"/>
    </source>
</evidence>
<dbReference type="CDD" id="cd20032">
    <property type="entry name" value="FH_FOXO"/>
    <property type="match status" value="1"/>
</dbReference>
<feature type="compositionally biased region" description="Acidic residues" evidence="13">
    <location>
        <begin position="648"/>
        <end position="658"/>
    </location>
</feature>
<evidence type="ECO:0000256" key="7">
    <source>
        <dbReference type="ARBA" id="ARBA00023015"/>
    </source>
</evidence>
<feature type="DNA-binding region" description="Fork-head" evidence="12">
    <location>
        <begin position="506"/>
        <end position="556"/>
    </location>
</feature>
<feature type="compositionally biased region" description="Gly residues" evidence="13">
    <location>
        <begin position="310"/>
        <end position="320"/>
    </location>
</feature>
<dbReference type="GO" id="GO:0005737">
    <property type="term" value="C:cytoplasm"/>
    <property type="evidence" value="ECO:0007669"/>
    <property type="project" value="UniProtKB-SubCell"/>
</dbReference>
<dbReference type="Proteomes" id="UP000887572">
    <property type="component" value="Unplaced"/>
</dbReference>
<feature type="region of interest" description="Disordered" evidence="13">
    <location>
        <begin position="286"/>
        <end position="336"/>
    </location>
</feature>
<dbReference type="PROSITE" id="PS50039">
    <property type="entry name" value="FORK_HEAD_3"/>
    <property type="match status" value="2"/>
</dbReference>
<evidence type="ECO:0000256" key="11">
    <source>
        <dbReference type="ARBA" id="ARBA00039893"/>
    </source>
</evidence>
<feature type="DNA-binding region" description="Fork-head" evidence="12">
    <location>
        <begin position="834"/>
        <end position="927"/>
    </location>
</feature>
<dbReference type="SUPFAM" id="SSF46785">
    <property type="entry name" value="Winged helix' DNA-binding domain"/>
    <property type="match status" value="2"/>
</dbReference>
<evidence type="ECO:0000256" key="5">
    <source>
        <dbReference type="ARBA" id="ARBA00022553"/>
    </source>
</evidence>
<organism evidence="15 16">
    <name type="scientific">Globodera rostochiensis</name>
    <name type="common">Golden nematode worm</name>
    <name type="synonym">Heterodera rostochiensis</name>
    <dbReference type="NCBI Taxonomy" id="31243"/>
    <lineage>
        <taxon>Eukaryota</taxon>
        <taxon>Metazoa</taxon>
        <taxon>Ecdysozoa</taxon>
        <taxon>Nematoda</taxon>
        <taxon>Chromadorea</taxon>
        <taxon>Rhabditida</taxon>
        <taxon>Tylenchina</taxon>
        <taxon>Tylenchomorpha</taxon>
        <taxon>Tylenchoidea</taxon>
        <taxon>Heteroderidae</taxon>
        <taxon>Heteroderinae</taxon>
        <taxon>Globodera</taxon>
    </lineage>
</organism>
<feature type="region of interest" description="Disordered" evidence="13">
    <location>
        <begin position="742"/>
        <end position="780"/>
    </location>
</feature>
<feature type="compositionally biased region" description="Low complexity" evidence="13">
    <location>
        <begin position="748"/>
        <end position="766"/>
    </location>
</feature>
<keyword evidence="7" id="KW-0805">Transcription regulation</keyword>
<feature type="compositionally biased region" description="Low complexity" evidence="13">
    <location>
        <begin position="1022"/>
        <end position="1036"/>
    </location>
</feature>
<dbReference type="GO" id="GO:0000981">
    <property type="term" value="F:DNA-binding transcription factor activity, RNA polymerase II-specific"/>
    <property type="evidence" value="ECO:0007669"/>
    <property type="project" value="TreeGrafter"/>
</dbReference>
<feature type="compositionally biased region" description="Polar residues" evidence="13">
    <location>
        <begin position="634"/>
        <end position="647"/>
    </location>
</feature>
<evidence type="ECO:0000256" key="10">
    <source>
        <dbReference type="ARBA" id="ARBA00023242"/>
    </source>
</evidence>
<keyword evidence="5" id="KW-0597">Phosphoprotein</keyword>
<feature type="region of interest" description="Disordered" evidence="13">
    <location>
        <begin position="468"/>
        <end position="502"/>
    </location>
</feature>
<proteinExistence type="predicted"/>
<dbReference type="PROSITE" id="PS00658">
    <property type="entry name" value="FORK_HEAD_2"/>
    <property type="match status" value="1"/>
</dbReference>
<sequence>MYTSSRRDVPMNANANANDGAGAKASLPLARLTDCSCCTFLIPKKWDMEIDVFPTNPRFKNFRIASFLKRCDQQQSKFRPQPLNTLRPTITTTSSIPVVGCPNLTPPSATSSPSPLALFAAANPVLCSVSTITQQQQQQQQQQQLFNNQQQEQIFLDVTATQPQQPSSLFWADSMAKMGGQQQQEMNEFGQQFVGGRQQQQQQHQFGELMNLPCSPSVSGTAALSVVEPNPPPACGAGGSSYLFQTASGSTICQLGTAAPPSSSSVGGLPPMDPCLCSPASSGSGSQTRLVHLSGASGGANDSGLSSLSGGFGSGGGGGQPPLHHHHSNFSPDVRGTEPLEELEPLARDRCNTWPLRRAMGLEGGNSQTSPLIHERIPEEESMYDDEESDAIDGGCVAGGGDDHHRHLLLQQQCHDAAMVTTNGCHQMSVGGGSNSSNGTLAGAGLCCETMMAESPCSGVDGLHDAFHSDEMSPLGRPDSAIGDSCSRTDSPPSGTKKSTTRRNAWGNMSYADLITRAISDSPEKRLTLSQVYEWMVQNVSYFRDKGDSNSSAGWKPVDLNPSASYTHTYFSNSNVVSRFRHFHPQFHHNRYRYHHNSSTTTDKMEPPNMIIGGDNESGRGGRGGAEAVAQSGEVDNSNSDSTTTMANDDEEEDDDDNNSFPGDLEPRGRCYTWPVPQFGAVSAPTSSVAVIALQSPPQQQQHHHQRHFVGMACSAASSTPPAISSKFPSLNSIIGGSSSSVLTGAEPSTSHPFSPSFSDGQQQQQRQHHAVQPPPMLSAGAFSSASFSAQFGQLDNDGWALTRPKPKRVRRRTADGAPDCGQQQHSHKKPNPWGEESYSDLIARALSCAVDGRLKLNEVYQWFSDNIPYFAQRSSQEDAQGWKNSIRHNLSLHSRFMRIQNEGAGKSSWWVINPDAKPGRNPRRRANTMEAATKTAIDKKRRGARKRVETLVHQKGTGCSSASMVSIIGAQQSLFSGNDGGSTEQQQQQQQHIVLNAPPTGPNFETFRPRAQSTLSVVGGPSSSRLSPTLESSTTFESPTFDDFSFPSWMEEQQTSSMAGTTATTTNTVVVHQQQQNGGGVNKIQQNGSNGGPRCAAASSAMNPQVNELLDRTDQMRLEVVVVEQQQHNRTMNGVIKMEIGGDASQSQSSSAASSTTMLMTKNEICVVAEQQPLPNKQEPSPPGIPPPPSYQELSSVRRAAPPLQTNPLLRQLGIGGGGTPSPPQMKMGANISTSLSMAPCSSSAPPNIFSTSSIVQSSPAFLPTTIGNGCGPYQSMPPGGGVWMPAGPPLVGGQAVAGGQQQHQMMMMSSSMSPHHHQNNNINLINASGIGQFVVSSPGGVGALPLDLENVNAMSVDQALLSDLDVESMLRHDLAQGGQFDLP</sequence>
<keyword evidence="15" id="KW-1185">Reference proteome</keyword>
<dbReference type="WBParaSite" id="Gr19_v10_g16792.t1">
    <property type="protein sequence ID" value="Gr19_v10_g16792.t1"/>
    <property type="gene ID" value="Gr19_v10_g16792"/>
</dbReference>
<evidence type="ECO:0000256" key="8">
    <source>
        <dbReference type="ARBA" id="ARBA00023125"/>
    </source>
</evidence>
<feature type="compositionally biased region" description="Pro residues" evidence="13">
    <location>
        <begin position="1181"/>
        <end position="1191"/>
    </location>
</feature>
<dbReference type="GO" id="GO:0000978">
    <property type="term" value="F:RNA polymerase II cis-regulatory region sequence-specific DNA binding"/>
    <property type="evidence" value="ECO:0007669"/>
    <property type="project" value="TreeGrafter"/>
</dbReference>
<dbReference type="SMART" id="SM00339">
    <property type="entry name" value="FH"/>
    <property type="match status" value="2"/>
</dbReference>
<dbReference type="InterPro" id="IPR036390">
    <property type="entry name" value="WH_DNA-bd_sf"/>
</dbReference>
<feature type="domain" description="Fork-head" evidence="14">
    <location>
        <begin position="834"/>
        <end position="927"/>
    </location>
</feature>
<keyword evidence="6" id="KW-0341">Growth regulation</keyword>
<keyword evidence="8 12" id="KW-0238">DNA-binding</keyword>
<feature type="compositionally biased region" description="Polar residues" evidence="13">
    <location>
        <begin position="486"/>
        <end position="498"/>
    </location>
</feature>
<dbReference type="GO" id="GO:0005634">
    <property type="term" value="C:nucleus"/>
    <property type="evidence" value="ECO:0007669"/>
    <property type="project" value="UniProtKB-SubCell"/>
</dbReference>
<evidence type="ECO:0000256" key="4">
    <source>
        <dbReference type="ARBA" id="ARBA00022490"/>
    </source>
</evidence>
<feature type="region of interest" description="Disordered" evidence="13">
    <location>
        <begin position="591"/>
        <end position="669"/>
    </location>
</feature>
<name>A0A914HFW6_GLORO</name>
<comment type="subcellular location">
    <subcellularLocation>
        <location evidence="2">Cytoplasm</location>
    </subcellularLocation>
    <subcellularLocation>
        <location evidence="1 12">Nucleus</location>
    </subcellularLocation>
</comment>
<dbReference type="Gene3D" id="1.10.10.10">
    <property type="entry name" value="Winged helix-like DNA-binding domain superfamily/Winged helix DNA-binding domain"/>
    <property type="match status" value="2"/>
</dbReference>
<accession>A0A914HFW6</accession>
<keyword evidence="9" id="KW-0804">Transcription</keyword>
<dbReference type="PANTHER" id="PTHR45767:SF2">
    <property type="entry name" value="FORKHEAD BOX PROTEIN O"/>
    <property type="match status" value="1"/>
</dbReference>
<keyword evidence="3" id="KW-0217">Developmental protein</keyword>
<keyword evidence="10 12" id="KW-0539">Nucleus</keyword>
<feature type="region of interest" description="Disordered" evidence="13">
    <location>
        <begin position="797"/>
        <end position="836"/>
    </location>
</feature>
<feature type="region of interest" description="Disordered" evidence="13">
    <location>
        <begin position="1175"/>
        <end position="1229"/>
    </location>
</feature>
<keyword evidence="4" id="KW-0963">Cytoplasm</keyword>
<protein>
    <recommendedName>
        <fullName evidence="11">Forkhead box protein O</fullName>
    </recommendedName>
</protein>
<feature type="compositionally biased region" description="Low complexity" evidence="13">
    <location>
        <begin position="293"/>
        <end position="309"/>
    </location>
</feature>
<dbReference type="InterPro" id="IPR036388">
    <property type="entry name" value="WH-like_DNA-bd_sf"/>
</dbReference>
<feature type="region of interest" description="Disordered" evidence="13">
    <location>
        <begin position="1"/>
        <end position="20"/>
    </location>
</feature>
<reference evidence="16" key="1">
    <citation type="submission" date="2022-11" db="UniProtKB">
        <authorList>
            <consortium name="WormBaseParasite"/>
        </authorList>
    </citation>
    <scope>IDENTIFICATION</scope>
</reference>